<dbReference type="GO" id="GO:0003735">
    <property type="term" value="F:structural constituent of ribosome"/>
    <property type="evidence" value="ECO:0007669"/>
    <property type="project" value="InterPro"/>
</dbReference>
<keyword evidence="2" id="KW-0689">Ribosomal protein</keyword>
<proteinExistence type="inferred from homology"/>
<dbReference type="PANTHER" id="PTHR19836">
    <property type="entry name" value="30S RIBOSOMAL PROTEIN S14"/>
    <property type="match status" value="1"/>
</dbReference>
<evidence type="ECO:0000256" key="4">
    <source>
        <dbReference type="ARBA" id="ARBA00083755"/>
    </source>
</evidence>
<evidence type="ECO:0000256" key="3">
    <source>
        <dbReference type="ARBA" id="ARBA00023274"/>
    </source>
</evidence>
<dbReference type="Pfam" id="PF00253">
    <property type="entry name" value="Ribosomal_S14"/>
    <property type="match status" value="1"/>
</dbReference>
<dbReference type="GO" id="GO:0006412">
    <property type="term" value="P:translation"/>
    <property type="evidence" value="ECO:0007669"/>
    <property type="project" value="InterPro"/>
</dbReference>
<protein>
    <recommendedName>
        <fullName evidence="4">28S ribosomal protein S14, mitochondrial</fullName>
    </recommendedName>
</protein>
<dbReference type="SUPFAM" id="SSF57716">
    <property type="entry name" value="Glucocorticoid receptor-like (DNA-binding domain)"/>
    <property type="match status" value="1"/>
</dbReference>
<reference evidence="5" key="1">
    <citation type="submission" date="2020-06" db="EMBL/GenBank/DDBJ databases">
        <title>Draft genome of Bugula neritina, a colonial animal packing powerful symbionts and potential medicines.</title>
        <authorList>
            <person name="Rayko M."/>
        </authorList>
    </citation>
    <scope>NUCLEOTIDE SEQUENCE [LARGE SCALE GENOMIC DNA]</scope>
    <source>
        <strain evidence="5">Kwan_BN1</strain>
    </source>
</reference>
<name>A0A7J7J2E0_BUGNE</name>
<keyword evidence="3" id="KW-0687">Ribonucleoprotein</keyword>
<dbReference type="FunFam" id="1.10.287.1480:FF:000001">
    <property type="entry name" value="30S ribosomal protein S14"/>
    <property type="match status" value="1"/>
</dbReference>
<organism evidence="5 6">
    <name type="scientific">Bugula neritina</name>
    <name type="common">Brown bryozoan</name>
    <name type="synonym">Sertularia neritina</name>
    <dbReference type="NCBI Taxonomy" id="10212"/>
    <lineage>
        <taxon>Eukaryota</taxon>
        <taxon>Metazoa</taxon>
        <taxon>Spiralia</taxon>
        <taxon>Lophotrochozoa</taxon>
        <taxon>Bryozoa</taxon>
        <taxon>Gymnolaemata</taxon>
        <taxon>Cheilostomatida</taxon>
        <taxon>Flustrina</taxon>
        <taxon>Buguloidea</taxon>
        <taxon>Bugulidae</taxon>
        <taxon>Bugula</taxon>
    </lineage>
</organism>
<evidence type="ECO:0000256" key="2">
    <source>
        <dbReference type="ARBA" id="ARBA00022980"/>
    </source>
</evidence>
<dbReference type="InterPro" id="IPR001209">
    <property type="entry name" value="Ribosomal_uS14"/>
</dbReference>
<comment type="caution">
    <text evidence="5">The sequence shown here is derived from an EMBL/GenBank/DDBJ whole genome shotgun (WGS) entry which is preliminary data.</text>
</comment>
<dbReference type="AlphaFoldDB" id="A0A7J7J2E0"/>
<dbReference type="GO" id="GO:0005763">
    <property type="term" value="C:mitochondrial small ribosomal subunit"/>
    <property type="evidence" value="ECO:0007669"/>
    <property type="project" value="TreeGrafter"/>
</dbReference>
<evidence type="ECO:0000313" key="6">
    <source>
        <dbReference type="Proteomes" id="UP000593567"/>
    </source>
</evidence>
<evidence type="ECO:0000256" key="1">
    <source>
        <dbReference type="ARBA" id="ARBA00009083"/>
    </source>
</evidence>
<dbReference type="PANTHER" id="PTHR19836:SF19">
    <property type="entry name" value="SMALL RIBOSOMAL SUBUNIT PROTEIN US14M"/>
    <property type="match status" value="1"/>
</dbReference>
<dbReference type="OrthoDB" id="413436at2759"/>
<comment type="similarity">
    <text evidence="1">Belongs to the universal ribosomal protein uS14 family.</text>
</comment>
<sequence length="138" mass="16069">MSLFQQAFAVVSTNVGSIASRTFLAASTCSSTSSRFASYVNKWMRRDVKRRELSKQFNNERIRLTSIKRSKILPKELQEQAELDITKLPRDAFPTRIHKRCVLTSRPRGLVSRYRLSRIQWRLLADYNKLSGVTRSTW</sequence>
<evidence type="ECO:0000313" key="5">
    <source>
        <dbReference type="EMBL" id="KAF6019854.1"/>
    </source>
</evidence>
<dbReference type="Proteomes" id="UP000593567">
    <property type="component" value="Unassembled WGS sequence"/>
</dbReference>
<accession>A0A7J7J2E0</accession>
<gene>
    <name evidence="5" type="ORF">EB796_021825</name>
</gene>
<dbReference type="Gene3D" id="1.10.287.1480">
    <property type="match status" value="1"/>
</dbReference>
<keyword evidence="6" id="KW-1185">Reference proteome</keyword>
<dbReference type="EMBL" id="VXIV02003208">
    <property type="protein sequence ID" value="KAF6019854.1"/>
    <property type="molecule type" value="Genomic_DNA"/>
</dbReference>